<dbReference type="OrthoDB" id="6429476at2759"/>
<keyword evidence="6" id="KW-0378">Hydrolase</keyword>
<evidence type="ECO:0000256" key="1">
    <source>
        <dbReference type="ARBA" id="ARBA00022670"/>
    </source>
</evidence>
<dbReference type="GO" id="GO:0006508">
    <property type="term" value="P:proteolysis"/>
    <property type="evidence" value="ECO:0007669"/>
    <property type="project" value="UniProtKB-KW"/>
</dbReference>
<dbReference type="InterPro" id="IPR043128">
    <property type="entry name" value="Rev_trsase/Diguanyl_cyclase"/>
</dbReference>
<dbReference type="PANTHER" id="PTHR24559:SF444">
    <property type="entry name" value="REVERSE TRANSCRIPTASE DOMAIN-CONTAINING PROTEIN"/>
    <property type="match status" value="1"/>
</dbReference>
<evidence type="ECO:0000256" key="2">
    <source>
        <dbReference type="ARBA" id="ARBA00022679"/>
    </source>
</evidence>
<proteinExistence type="predicted"/>
<dbReference type="GO" id="GO:0008233">
    <property type="term" value="F:peptidase activity"/>
    <property type="evidence" value="ECO:0007669"/>
    <property type="project" value="UniProtKB-KW"/>
</dbReference>
<feature type="domain" description="Reverse transcriptase" evidence="8">
    <location>
        <begin position="274"/>
        <end position="391"/>
    </location>
</feature>
<evidence type="ECO:0000313" key="10">
    <source>
        <dbReference type="Proteomes" id="UP000499080"/>
    </source>
</evidence>
<dbReference type="PANTHER" id="PTHR24559">
    <property type="entry name" value="TRANSPOSON TY3-I GAG-POL POLYPROTEIN"/>
    <property type="match status" value="1"/>
</dbReference>
<evidence type="ECO:0000259" key="8">
    <source>
        <dbReference type="Pfam" id="PF00078"/>
    </source>
</evidence>
<organism evidence="9 10">
    <name type="scientific">Araneus ventricosus</name>
    <name type="common">Orbweaver spider</name>
    <name type="synonym">Epeira ventricosa</name>
    <dbReference type="NCBI Taxonomy" id="182803"/>
    <lineage>
        <taxon>Eukaryota</taxon>
        <taxon>Metazoa</taxon>
        <taxon>Ecdysozoa</taxon>
        <taxon>Arthropoda</taxon>
        <taxon>Chelicerata</taxon>
        <taxon>Arachnida</taxon>
        <taxon>Araneae</taxon>
        <taxon>Araneomorphae</taxon>
        <taxon>Entelegynae</taxon>
        <taxon>Araneoidea</taxon>
        <taxon>Araneidae</taxon>
        <taxon>Araneus</taxon>
    </lineage>
</organism>
<gene>
    <name evidence="9" type="primary">pol_380</name>
    <name evidence="9" type="ORF">AVEN_35557_1</name>
</gene>
<keyword evidence="4" id="KW-0540">Nuclease</keyword>
<keyword evidence="7" id="KW-0695">RNA-directed DNA polymerase</keyword>
<dbReference type="GO" id="GO:0003964">
    <property type="term" value="F:RNA-directed DNA polymerase activity"/>
    <property type="evidence" value="ECO:0007669"/>
    <property type="project" value="UniProtKB-KW"/>
</dbReference>
<keyword evidence="10" id="KW-1185">Reference proteome</keyword>
<protein>
    <submittedName>
        <fullName evidence="9">Retrovirus-related Pol polyprotein from transposon 297</fullName>
    </submittedName>
</protein>
<accession>A0A4Y2CKU6</accession>
<evidence type="ECO:0000256" key="3">
    <source>
        <dbReference type="ARBA" id="ARBA00022695"/>
    </source>
</evidence>
<dbReference type="CDD" id="cd01647">
    <property type="entry name" value="RT_LTR"/>
    <property type="match status" value="1"/>
</dbReference>
<evidence type="ECO:0000256" key="5">
    <source>
        <dbReference type="ARBA" id="ARBA00022759"/>
    </source>
</evidence>
<dbReference type="Gene3D" id="3.10.10.10">
    <property type="entry name" value="HIV Type 1 Reverse Transcriptase, subunit A, domain 1"/>
    <property type="match status" value="1"/>
</dbReference>
<evidence type="ECO:0000256" key="6">
    <source>
        <dbReference type="ARBA" id="ARBA00022801"/>
    </source>
</evidence>
<dbReference type="Pfam" id="PF00078">
    <property type="entry name" value="RVT_1"/>
    <property type="match status" value="1"/>
</dbReference>
<name>A0A4Y2CKU6_ARAVE</name>
<keyword evidence="2" id="KW-0808">Transferase</keyword>
<keyword evidence="5" id="KW-0255">Endonuclease</keyword>
<dbReference type="SUPFAM" id="SSF56672">
    <property type="entry name" value="DNA/RNA polymerases"/>
    <property type="match status" value="1"/>
</dbReference>
<evidence type="ECO:0000256" key="4">
    <source>
        <dbReference type="ARBA" id="ARBA00022722"/>
    </source>
</evidence>
<reference evidence="9 10" key="1">
    <citation type="journal article" date="2019" name="Sci. Rep.">
        <title>Orb-weaving spider Araneus ventricosus genome elucidates the spidroin gene catalogue.</title>
        <authorList>
            <person name="Kono N."/>
            <person name="Nakamura H."/>
            <person name="Ohtoshi R."/>
            <person name="Moran D.A.P."/>
            <person name="Shinohara A."/>
            <person name="Yoshida Y."/>
            <person name="Fujiwara M."/>
            <person name="Mori M."/>
            <person name="Tomita M."/>
            <person name="Arakawa K."/>
        </authorList>
    </citation>
    <scope>NUCLEOTIDE SEQUENCE [LARGE SCALE GENOMIC DNA]</scope>
</reference>
<dbReference type="EMBL" id="BGPR01000202">
    <property type="protein sequence ID" value="GBM04367.1"/>
    <property type="molecule type" value="Genomic_DNA"/>
</dbReference>
<evidence type="ECO:0000313" key="9">
    <source>
        <dbReference type="EMBL" id="GBM04367.1"/>
    </source>
</evidence>
<dbReference type="InterPro" id="IPR053134">
    <property type="entry name" value="RNA-dir_DNA_polymerase"/>
</dbReference>
<dbReference type="AlphaFoldDB" id="A0A4Y2CKU6"/>
<keyword evidence="1" id="KW-0645">Protease</keyword>
<dbReference type="GO" id="GO:0004519">
    <property type="term" value="F:endonuclease activity"/>
    <property type="evidence" value="ECO:0007669"/>
    <property type="project" value="UniProtKB-KW"/>
</dbReference>
<comment type="caution">
    <text evidence="9">The sequence shown here is derived from an EMBL/GenBank/DDBJ whole genome shotgun (WGS) entry which is preliminary data.</text>
</comment>
<dbReference type="InterPro" id="IPR000477">
    <property type="entry name" value="RT_dom"/>
</dbReference>
<dbReference type="InterPro" id="IPR043502">
    <property type="entry name" value="DNA/RNA_pol_sf"/>
</dbReference>
<evidence type="ECO:0000256" key="7">
    <source>
        <dbReference type="ARBA" id="ARBA00022918"/>
    </source>
</evidence>
<dbReference type="Gene3D" id="3.30.70.270">
    <property type="match status" value="1"/>
</dbReference>
<dbReference type="FunFam" id="3.10.10.10:FF:000007">
    <property type="entry name" value="Retrovirus-related Pol polyprotein from transposon 17.6-like Protein"/>
    <property type="match status" value="1"/>
</dbReference>
<keyword evidence="3" id="KW-0548">Nucleotidyltransferase</keyword>
<sequence>MYIRYETDRHESACVQRTHRLQKNEHFQNRSTRIGVCAWNASSAKVDYFQTGLQKSVCVQVAIGPLHTHRFMSTDLKPVCNIPLVVYREQLELAHVPAPAKHRSAVENCHCASPTSAAAGGPSDTCADFLSHFGLIIDIKNCKLIDLAGKVSVRGFRRSQPSTGIASVSEGNKYRALLSKFPNLVNSLNQFWDPCHSTTRCIVTKGLPAFSRAKLLSPKKLAVVKKEFKGMVEKGNYRLSKSAWSSPIHLVPEGHNEWRICGDYWHLKMVTEPDRCSLPLIQDFSARLHGKIIFSKFHLKRVYHQISVEQSDIPKTAVITPVGLFEYLYMPFGLRNVGQTFQRFIDETFRGIPCFAYLDDILVASSDEQSHLSDLELVFERLNQKGLVLNTNVFWST</sequence>
<dbReference type="Proteomes" id="UP000499080">
    <property type="component" value="Unassembled WGS sequence"/>
</dbReference>